<sequence>MLTLLNLLIDLFTLFFTWESSFSSCGMFTPISNSPCFALTAERIIPSFGSPFFPHPLNLFYVLLGLCFEYPPCSSYHLPPCERCLLPSPLNILDWS</sequence>
<keyword evidence="3" id="KW-1185">Reference proteome</keyword>
<comment type="caution">
    <text evidence="2">The sequence shown here is derived from an EMBL/GenBank/DDBJ whole genome shotgun (WGS) entry which is preliminary data.</text>
</comment>
<gene>
    <name evidence="2" type="ORF">MERR_LOCUS16544</name>
</gene>
<feature type="chain" id="PRO_5025360948" description="Secreted protein" evidence="1">
    <location>
        <begin position="24"/>
        <end position="96"/>
    </location>
</feature>
<reference evidence="2" key="1">
    <citation type="submission" date="2020-01" db="EMBL/GenBank/DDBJ databases">
        <authorList>
            <person name="Mishra B."/>
        </authorList>
    </citation>
    <scope>NUCLEOTIDE SEQUENCE [LARGE SCALE GENOMIC DNA]</scope>
</reference>
<name>A0A6D2IN20_9BRAS</name>
<dbReference type="EMBL" id="CACVBM020001079">
    <property type="protein sequence ID" value="CAA7029309.1"/>
    <property type="molecule type" value="Genomic_DNA"/>
</dbReference>
<dbReference type="AlphaFoldDB" id="A0A6D2IN20"/>
<organism evidence="2 3">
    <name type="scientific">Microthlaspi erraticum</name>
    <dbReference type="NCBI Taxonomy" id="1685480"/>
    <lineage>
        <taxon>Eukaryota</taxon>
        <taxon>Viridiplantae</taxon>
        <taxon>Streptophyta</taxon>
        <taxon>Embryophyta</taxon>
        <taxon>Tracheophyta</taxon>
        <taxon>Spermatophyta</taxon>
        <taxon>Magnoliopsida</taxon>
        <taxon>eudicotyledons</taxon>
        <taxon>Gunneridae</taxon>
        <taxon>Pentapetalae</taxon>
        <taxon>rosids</taxon>
        <taxon>malvids</taxon>
        <taxon>Brassicales</taxon>
        <taxon>Brassicaceae</taxon>
        <taxon>Coluteocarpeae</taxon>
        <taxon>Microthlaspi</taxon>
    </lineage>
</organism>
<proteinExistence type="predicted"/>
<evidence type="ECO:0000313" key="2">
    <source>
        <dbReference type="EMBL" id="CAA7029309.1"/>
    </source>
</evidence>
<keyword evidence="1" id="KW-0732">Signal</keyword>
<evidence type="ECO:0000313" key="3">
    <source>
        <dbReference type="Proteomes" id="UP000467841"/>
    </source>
</evidence>
<dbReference type="Proteomes" id="UP000467841">
    <property type="component" value="Unassembled WGS sequence"/>
</dbReference>
<protein>
    <recommendedName>
        <fullName evidence="4">Secreted protein</fullName>
    </recommendedName>
</protein>
<accession>A0A6D2IN20</accession>
<feature type="signal peptide" evidence="1">
    <location>
        <begin position="1"/>
        <end position="23"/>
    </location>
</feature>
<evidence type="ECO:0008006" key="4">
    <source>
        <dbReference type="Google" id="ProtNLM"/>
    </source>
</evidence>
<evidence type="ECO:0000256" key="1">
    <source>
        <dbReference type="SAM" id="SignalP"/>
    </source>
</evidence>